<dbReference type="InterPro" id="IPR003128">
    <property type="entry name" value="Villin_headpiece"/>
</dbReference>
<keyword evidence="4" id="KW-1133">Transmembrane helix</keyword>
<organism evidence="6 7">
    <name type="scientific">Rhynchospora pubera</name>
    <dbReference type="NCBI Taxonomy" id="906938"/>
    <lineage>
        <taxon>Eukaryota</taxon>
        <taxon>Viridiplantae</taxon>
        <taxon>Streptophyta</taxon>
        <taxon>Embryophyta</taxon>
        <taxon>Tracheophyta</taxon>
        <taxon>Spermatophyta</taxon>
        <taxon>Magnoliopsida</taxon>
        <taxon>Liliopsida</taxon>
        <taxon>Poales</taxon>
        <taxon>Cyperaceae</taxon>
        <taxon>Cyperoideae</taxon>
        <taxon>Rhynchosporeae</taxon>
        <taxon>Rhynchospora</taxon>
    </lineage>
</organism>
<evidence type="ECO:0000256" key="4">
    <source>
        <dbReference type="SAM" id="Phobius"/>
    </source>
</evidence>
<accession>A0AAV8F6U2</accession>
<evidence type="ECO:0000256" key="2">
    <source>
        <dbReference type="ARBA" id="ARBA00022467"/>
    </source>
</evidence>
<keyword evidence="4" id="KW-0472">Membrane</keyword>
<evidence type="ECO:0000256" key="1">
    <source>
        <dbReference type="ARBA" id="ARBA00004245"/>
    </source>
</evidence>
<dbReference type="PRINTS" id="PR00597">
    <property type="entry name" value="GELSOLIN"/>
</dbReference>
<dbReference type="Gene3D" id="3.40.20.10">
    <property type="entry name" value="Severin"/>
    <property type="match status" value="6"/>
</dbReference>
<dbReference type="EMBL" id="JAMFTS010000002">
    <property type="protein sequence ID" value="KAJ4789380.1"/>
    <property type="molecule type" value="Genomic_DNA"/>
</dbReference>
<dbReference type="InterPro" id="IPR029006">
    <property type="entry name" value="ADF-H/Gelsolin-like_dom_sf"/>
</dbReference>
<gene>
    <name evidence="6" type="ORF">LUZ62_040626</name>
</gene>
<comment type="caution">
    <text evidence="6">The sequence shown here is derived from an EMBL/GenBank/DDBJ whole genome shotgun (WGS) entry which is preliminary data.</text>
</comment>
<keyword evidence="2" id="KW-0117">Actin capping</keyword>
<dbReference type="Proteomes" id="UP001140206">
    <property type="component" value="Chromosome 2"/>
</dbReference>
<dbReference type="CDD" id="cd11293">
    <property type="entry name" value="gelsolin_S4_like"/>
    <property type="match status" value="1"/>
</dbReference>
<evidence type="ECO:0000259" key="5">
    <source>
        <dbReference type="PROSITE" id="PS51089"/>
    </source>
</evidence>
<sequence length="894" mass="102188">MKSLSPPFDFYKYDPFFFFFLLVLILKFALFRFRLFQPLLLNLFPSLYLYLLFSPLLEEFFFFFFPISLCADSGAMAMRGLDEAFRGVGDKPGLDIWCILNLNLVPIPKSSHGKFFSGNAYLILHTNVLKTGVRQNYVHYWLGEDAKEVDCALASEKAIELDMALGSCTVQYREVQGFESEKFLSYFRPCIIPVEGCLSPQMIGGGPDSYTITMFSCRGDHVVHVREVPFSRHSLNHNEVFIIDTQSKIFLFSGCNSSTKSRAKALDVVQYIKENQHGGRCQVATIEDGKFVGDPDAGEFWSLFGGHAPISRDPPSETLEEPEPQSMKLFWVNKGKFLPVESATMDQAVLSSDKCYLLDCYAKLYLWMGKTVPSSEKKAAITLVEAYVHSEGRSTSTRTTFLNEGNETADFKSHFSNWPKNVSPTLYVEGKEKVAAIFKQKGFEVKELPDDQSELKEPLINCSGDLKVWLVDHHEKSLLPTEVKNRLCSGDCYVVEYNYVHNSKEYHLFYAWLGKGSTKEDRADAISITADMVDSVKGRAVMAQVYESEEPDFFFSVFKSLIVLKDGRSTAYKNLTEQKKHNASLFRIQGLGYESVQAIEVDLVPSSLNSSYCYILQEGDFFYTWIGSFSTPHDEDLLYQMLDKLSALKQSILVREDSELDDFWRILGKKSEYPKERHTRLGTEDPRLYTGSLEEDSYEGKEIYNFTQDDLTTEDALILDSHNEIFIWVGLCSNFKSKDQALLLGKKFLEAEVGHQRSIGMPIYVIGEGNEPPFFTCFFDWDPSKTNMYGNSFERKLALVKGSSNKTETNEKDAVTRKQFQSEATKLQETNSVIYPYEILKVHANTPITGIDVTRREAYMSAEEFQDKFRMTKDQFYKLPKWRQNKLKSDLDLF</sequence>
<dbReference type="AlphaFoldDB" id="A0AAV8F6U2"/>
<dbReference type="PANTHER" id="PTHR11977:SF25">
    <property type="entry name" value="VILLIN-1"/>
    <property type="match status" value="1"/>
</dbReference>
<dbReference type="InterPro" id="IPR007123">
    <property type="entry name" value="Gelsolin-like_dom"/>
</dbReference>
<dbReference type="GO" id="GO:0005856">
    <property type="term" value="C:cytoskeleton"/>
    <property type="evidence" value="ECO:0007669"/>
    <property type="project" value="UniProtKB-SubCell"/>
</dbReference>
<protein>
    <submittedName>
        <fullName evidence="6">Villin-like 1</fullName>
    </submittedName>
</protein>
<dbReference type="CDD" id="cd11290">
    <property type="entry name" value="gelsolin_S1_like"/>
    <property type="match status" value="1"/>
</dbReference>
<dbReference type="InterPro" id="IPR007122">
    <property type="entry name" value="Villin/Gelsolin"/>
</dbReference>
<keyword evidence="3" id="KW-0206">Cytoskeleton</keyword>
<evidence type="ECO:0000313" key="6">
    <source>
        <dbReference type="EMBL" id="KAJ4789380.1"/>
    </source>
</evidence>
<dbReference type="SUPFAM" id="SSF47050">
    <property type="entry name" value="VHP, Villin headpiece domain"/>
    <property type="match status" value="1"/>
</dbReference>
<keyword evidence="3" id="KW-0963">Cytoplasm</keyword>
<dbReference type="Gene3D" id="1.10.950.10">
    <property type="entry name" value="Villin headpiece domain"/>
    <property type="match status" value="1"/>
</dbReference>
<evidence type="ECO:0000313" key="7">
    <source>
        <dbReference type="Proteomes" id="UP001140206"/>
    </source>
</evidence>
<keyword evidence="7" id="KW-1185">Reference proteome</keyword>
<evidence type="ECO:0000256" key="3">
    <source>
        <dbReference type="ARBA" id="ARBA00023212"/>
    </source>
</evidence>
<feature type="domain" description="HP" evidence="5">
    <location>
        <begin position="829"/>
        <end position="894"/>
    </location>
</feature>
<dbReference type="SMART" id="SM00153">
    <property type="entry name" value="VHP"/>
    <property type="match status" value="1"/>
</dbReference>
<dbReference type="GO" id="GO:0051015">
    <property type="term" value="F:actin filament binding"/>
    <property type="evidence" value="ECO:0007669"/>
    <property type="project" value="InterPro"/>
</dbReference>
<reference evidence="6" key="1">
    <citation type="submission" date="2022-08" db="EMBL/GenBank/DDBJ databases">
        <authorList>
            <person name="Marques A."/>
        </authorList>
    </citation>
    <scope>NUCLEOTIDE SEQUENCE</scope>
    <source>
        <strain evidence="6">RhyPub2mFocal</strain>
        <tissue evidence="6">Leaves</tissue>
    </source>
</reference>
<dbReference type="GO" id="GO:0051693">
    <property type="term" value="P:actin filament capping"/>
    <property type="evidence" value="ECO:0007669"/>
    <property type="project" value="UniProtKB-KW"/>
</dbReference>
<dbReference type="GO" id="GO:0007015">
    <property type="term" value="P:actin filament organization"/>
    <property type="evidence" value="ECO:0007669"/>
    <property type="project" value="UniProtKB-ARBA"/>
</dbReference>
<dbReference type="PANTHER" id="PTHR11977">
    <property type="entry name" value="VILLIN"/>
    <property type="match status" value="1"/>
</dbReference>
<name>A0AAV8F6U2_9POAL</name>
<dbReference type="InterPro" id="IPR036886">
    <property type="entry name" value="Villin_headpiece_dom_sf"/>
</dbReference>
<keyword evidence="4" id="KW-0812">Transmembrane</keyword>
<feature type="transmembrane region" description="Helical" evidence="4">
    <location>
        <begin position="16"/>
        <end position="35"/>
    </location>
</feature>
<dbReference type="SMART" id="SM00262">
    <property type="entry name" value="GEL"/>
    <property type="match status" value="6"/>
</dbReference>
<dbReference type="Pfam" id="PF02209">
    <property type="entry name" value="VHP"/>
    <property type="match status" value="1"/>
</dbReference>
<dbReference type="PROSITE" id="PS51089">
    <property type="entry name" value="HP"/>
    <property type="match status" value="1"/>
</dbReference>
<dbReference type="Pfam" id="PF00626">
    <property type="entry name" value="Gelsolin"/>
    <property type="match status" value="4"/>
</dbReference>
<comment type="subcellular location">
    <subcellularLocation>
        <location evidence="1">Cytoplasm</location>
        <location evidence="1">Cytoskeleton</location>
    </subcellularLocation>
</comment>
<dbReference type="SUPFAM" id="SSF55753">
    <property type="entry name" value="Actin depolymerizing proteins"/>
    <property type="match status" value="6"/>
</dbReference>
<proteinExistence type="predicted"/>